<reference evidence="5" key="1">
    <citation type="submission" date="2018-05" db="EMBL/GenBank/DDBJ databases">
        <authorList>
            <person name="Lanie J.A."/>
            <person name="Ng W.-L."/>
            <person name="Kazmierczak K.M."/>
            <person name="Andrzejewski T.M."/>
            <person name="Davidsen T.M."/>
            <person name="Wayne K.J."/>
            <person name="Tettelin H."/>
            <person name="Glass J.I."/>
            <person name="Rusch D."/>
            <person name="Podicherti R."/>
            <person name="Tsui H.-C.T."/>
            <person name="Winkler M.E."/>
        </authorList>
    </citation>
    <scope>NUCLEOTIDE SEQUENCE</scope>
</reference>
<evidence type="ECO:0000256" key="1">
    <source>
        <dbReference type="ARBA" id="ARBA00022692"/>
    </source>
</evidence>
<accession>A0A382RFS7</accession>
<proteinExistence type="predicted"/>
<dbReference type="InterPro" id="IPR036640">
    <property type="entry name" value="ABC1_TM_sf"/>
</dbReference>
<dbReference type="AlphaFoldDB" id="A0A382RFS7"/>
<keyword evidence="2 4" id="KW-1133">Transmembrane helix</keyword>
<evidence type="ECO:0000313" key="5">
    <source>
        <dbReference type="EMBL" id="SVC96035.1"/>
    </source>
</evidence>
<protein>
    <submittedName>
        <fullName evidence="5">Uncharacterized protein</fullName>
    </submittedName>
</protein>
<keyword evidence="1 4" id="KW-0812">Transmembrane</keyword>
<feature type="transmembrane region" description="Helical" evidence="4">
    <location>
        <begin position="77"/>
        <end position="99"/>
    </location>
</feature>
<feature type="non-terminal residue" evidence="5">
    <location>
        <position position="1"/>
    </location>
</feature>
<evidence type="ECO:0000256" key="4">
    <source>
        <dbReference type="SAM" id="Phobius"/>
    </source>
</evidence>
<dbReference type="GO" id="GO:0005524">
    <property type="term" value="F:ATP binding"/>
    <property type="evidence" value="ECO:0007669"/>
    <property type="project" value="InterPro"/>
</dbReference>
<organism evidence="5">
    <name type="scientific">marine metagenome</name>
    <dbReference type="NCBI Taxonomy" id="408172"/>
    <lineage>
        <taxon>unclassified sequences</taxon>
        <taxon>metagenomes</taxon>
        <taxon>ecological metagenomes</taxon>
    </lineage>
</organism>
<dbReference type="GO" id="GO:0016020">
    <property type="term" value="C:membrane"/>
    <property type="evidence" value="ECO:0007669"/>
    <property type="project" value="InterPro"/>
</dbReference>
<gene>
    <name evidence="5" type="ORF">METZ01_LOCUS348889</name>
</gene>
<feature type="non-terminal residue" evidence="5">
    <location>
        <position position="131"/>
    </location>
</feature>
<sequence>VGILELTLRFWRHLRSRRKKQVVVVSLIMLVSAFAEVLTLGAVLPFITVLVQPERVFRYGLIADLAQLLNVNRAEDLVFPLACLFVVGALLSAAVRLVVVWSTTRLAVAIGADLCADAYERTLYPPYLKHV</sequence>
<evidence type="ECO:0000256" key="3">
    <source>
        <dbReference type="ARBA" id="ARBA00023136"/>
    </source>
</evidence>
<dbReference type="SUPFAM" id="SSF90123">
    <property type="entry name" value="ABC transporter transmembrane region"/>
    <property type="match status" value="1"/>
</dbReference>
<evidence type="ECO:0000256" key="2">
    <source>
        <dbReference type="ARBA" id="ARBA00022989"/>
    </source>
</evidence>
<dbReference type="EMBL" id="UINC01121114">
    <property type="protein sequence ID" value="SVC96035.1"/>
    <property type="molecule type" value="Genomic_DNA"/>
</dbReference>
<feature type="transmembrane region" description="Helical" evidence="4">
    <location>
        <begin position="22"/>
        <end position="47"/>
    </location>
</feature>
<name>A0A382RFS7_9ZZZZ</name>
<dbReference type="Gene3D" id="1.20.1560.10">
    <property type="entry name" value="ABC transporter type 1, transmembrane domain"/>
    <property type="match status" value="1"/>
</dbReference>
<keyword evidence="3 4" id="KW-0472">Membrane</keyword>